<comment type="caution">
    <text evidence="1">The sequence shown here is derived from an EMBL/GenBank/DDBJ whole genome shotgun (WGS) entry which is preliminary data.</text>
</comment>
<accession>K0SRI7</accession>
<feature type="non-terminal residue" evidence="1">
    <location>
        <position position="1"/>
    </location>
</feature>
<dbReference type="AlphaFoldDB" id="K0SRI7"/>
<evidence type="ECO:0000313" key="1">
    <source>
        <dbReference type="EMBL" id="EJK60947.1"/>
    </source>
</evidence>
<proteinExistence type="predicted"/>
<dbReference type="Proteomes" id="UP000266841">
    <property type="component" value="Unassembled WGS sequence"/>
</dbReference>
<organism evidence="1 2">
    <name type="scientific">Thalassiosira oceanica</name>
    <name type="common">Marine diatom</name>
    <dbReference type="NCBI Taxonomy" id="159749"/>
    <lineage>
        <taxon>Eukaryota</taxon>
        <taxon>Sar</taxon>
        <taxon>Stramenopiles</taxon>
        <taxon>Ochrophyta</taxon>
        <taxon>Bacillariophyta</taxon>
        <taxon>Coscinodiscophyceae</taxon>
        <taxon>Thalassiosirophycidae</taxon>
        <taxon>Thalassiosirales</taxon>
        <taxon>Thalassiosiraceae</taxon>
        <taxon>Thalassiosira</taxon>
    </lineage>
</organism>
<gene>
    <name evidence="1" type="ORF">THAOC_18631</name>
</gene>
<evidence type="ECO:0000313" key="2">
    <source>
        <dbReference type="Proteomes" id="UP000266841"/>
    </source>
</evidence>
<sequence>QKRFLNLWRRTVVVTDAQRRGDENVWNECAREHTTRTRTSLHHQHQARAEARHIINCNLIRGVKARTREAKVNVKGHQHTAVLQQGSRLNKAPTKSIKSKPCTDSPQLANLLPQIFILGSMIWKNTEGGSWLDKLGALEGVKNMYKGTTACHLIRGISIV</sequence>
<keyword evidence="2" id="KW-1185">Reference proteome</keyword>
<reference evidence="1 2" key="1">
    <citation type="journal article" date="2012" name="Genome Biol.">
        <title>Genome and low-iron response of an oceanic diatom adapted to chronic iron limitation.</title>
        <authorList>
            <person name="Lommer M."/>
            <person name="Specht M."/>
            <person name="Roy A.S."/>
            <person name="Kraemer L."/>
            <person name="Andreson R."/>
            <person name="Gutowska M.A."/>
            <person name="Wolf J."/>
            <person name="Bergner S.V."/>
            <person name="Schilhabel M.B."/>
            <person name="Klostermeier U.C."/>
            <person name="Beiko R.G."/>
            <person name="Rosenstiel P."/>
            <person name="Hippler M."/>
            <person name="Laroche J."/>
        </authorList>
    </citation>
    <scope>NUCLEOTIDE SEQUENCE [LARGE SCALE GENOMIC DNA]</scope>
    <source>
        <strain evidence="1 2">CCMP1005</strain>
    </source>
</reference>
<protein>
    <submittedName>
        <fullName evidence="1">Uncharacterized protein</fullName>
    </submittedName>
</protein>
<name>K0SRI7_THAOC</name>
<dbReference type="EMBL" id="AGNL01020552">
    <property type="protein sequence ID" value="EJK60947.1"/>
    <property type="molecule type" value="Genomic_DNA"/>
</dbReference>